<evidence type="ECO:0000313" key="3">
    <source>
        <dbReference type="Proteomes" id="UP000241208"/>
    </source>
</evidence>
<dbReference type="Gene3D" id="3.30.720.110">
    <property type="match status" value="1"/>
</dbReference>
<proteinExistence type="predicted"/>
<dbReference type="InterPro" id="IPR004360">
    <property type="entry name" value="Glyas_Fos-R_dOase_dom"/>
</dbReference>
<dbReference type="PANTHER" id="PTHR33990:SF1">
    <property type="entry name" value="PROTEIN YJDN"/>
    <property type="match status" value="1"/>
</dbReference>
<gene>
    <name evidence="2" type="ORF">BUY34_06230</name>
</gene>
<sequence length="124" mass="14184">MVLMNLSPFIKVDDVEQALTFYKNAFGGNEKILNETNGKTLHAELHVNETVVLHISSTYGREWSNDNTNIILTFDDLATQKQVYDKLSEAGDPHMPLSKTFFNAMHGQVKDQFEVNWLMNCFLD</sequence>
<dbReference type="SUPFAM" id="SSF54593">
    <property type="entry name" value="Glyoxalase/Bleomycin resistance protein/Dihydroxybiphenyl dioxygenase"/>
    <property type="match status" value="1"/>
</dbReference>
<organism evidence="2 3">
    <name type="scientific">Staphylococcus cohnii</name>
    <dbReference type="NCBI Taxonomy" id="29382"/>
    <lineage>
        <taxon>Bacteria</taxon>
        <taxon>Bacillati</taxon>
        <taxon>Bacillota</taxon>
        <taxon>Bacilli</taxon>
        <taxon>Bacillales</taxon>
        <taxon>Staphylococcaceae</taxon>
        <taxon>Staphylococcus</taxon>
        <taxon>Staphylococcus cohnii species complex</taxon>
    </lineage>
</organism>
<name>A0A2T4LSU4_9STAP</name>
<dbReference type="PANTHER" id="PTHR33990">
    <property type="entry name" value="PROTEIN YJDN-RELATED"/>
    <property type="match status" value="1"/>
</dbReference>
<dbReference type="Proteomes" id="UP000241208">
    <property type="component" value="Unassembled WGS sequence"/>
</dbReference>
<dbReference type="AlphaFoldDB" id="A0A2T4LSU4"/>
<dbReference type="InterPro" id="IPR029068">
    <property type="entry name" value="Glyas_Bleomycin-R_OHBP_Dase"/>
</dbReference>
<evidence type="ECO:0000259" key="1">
    <source>
        <dbReference type="Pfam" id="PF00903"/>
    </source>
</evidence>
<evidence type="ECO:0000313" key="2">
    <source>
        <dbReference type="EMBL" id="PTF66405.1"/>
    </source>
</evidence>
<comment type="caution">
    <text evidence="2">The sequence shown here is derived from an EMBL/GenBank/DDBJ whole genome shotgun (WGS) entry which is preliminary data.</text>
</comment>
<dbReference type="STRING" id="29382.BZ166_08255"/>
<reference evidence="2 3" key="1">
    <citation type="journal article" date="2016" name="Front. Microbiol.">
        <title>Comprehensive Phylogenetic Analysis of Bovine Non-aureus Staphylococci Species Based on Whole-Genome Sequencing.</title>
        <authorList>
            <person name="Naushad S."/>
            <person name="Barkema H.W."/>
            <person name="Luby C."/>
            <person name="Condas L.A."/>
            <person name="Nobrega D.B."/>
            <person name="Carson D.A."/>
            <person name="De Buck J."/>
        </authorList>
    </citation>
    <scope>NUCLEOTIDE SEQUENCE [LARGE SCALE GENOMIC DNA]</scope>
    <source>
        <strain evidence="2 3">SNUC 3829</strain>
    </source>
</reference>
<feature type="domain" description="Glyoxalase/fosfomycin resistance/dioxygenase" evidence="1">
    <location>
        <begin position="11"/>
        <end position="117"/>
    </location>
</feature>
<dbReference type="Pfam" id="PF00903">
    <property type="entry name" value="Glyoxalase"/>
    <property type="match status" value="1"/>
</dbReference>
<protein>
    <submittedName>
        <fullName evidence="2">VOC family protein</fullName>
    </submittedName>
</protein>
<dbReference type="Gene3D" id="3.30.720.120">
    <property type="match status" value="1"/>
</dbReference>
<dbReference type="EMBL" id="PYZR01000055">
    <property type="protein sequence ID" value="PTF66405.1"/>
    <property type="molecule type" value="Genomic_DNA"/>
</dbReference>
<accession>A0A2T4LSU4</accession>